<dbReference type="STRING" id="1440762.Y882_14100"/>
<protein>
    <recommendedName>
        <fullName evidence="1">BioF2-like acetyltransferase domain-containing protein</fullName>
    </recommendedName>
</protein>
<dbReference type="AlphaFoldDB" id="A0A0G9H528"/>
<accession>A0A0G9H528</accession>
<dbReference type="EMBL" id="JPLA01000041">
    <property type="protein sequence ID" value="KLD62807.1"/>
    <property type="molecule type" value="Genomic_DNA"/>
</dbReference>
<dbReference type="Proteomes" id="UP000035481">
    <property type="component" value="Unassembled WGS sequence"/>
</dbReference>
<evidence type="ECO:0000313" key="2">
    <source>
        <dbReference type="EMBL" id="KLD62807.1"/>
    </source>
</evidence>
<reference evidence="2 3" key="1">
    <citation type="journal article" date="2015" name="Antonie Van Leeuwenhoek">
        <title>A phylogenomic and molecular marker based taxonomic framework for the order Xanthomonadales: proposal to transfer the families Algiphilaceae and Solimonadaceae to the order Nevskiales ord. nov. and to create a new family within the order Xanthomonadales, the family Rhodanobacteraceae fam. nov., containing the genus Rhodanobacter and its closest relatives.</title>
        <authorList>
            <person name="Naushad S."/>
            <person name="Adeolu M."/>
            <person name="Wong S."/>
            <person name="Sohail M."/>
            <person name="Schellhorn H.E."/>
            <person name="Gupta R.S."/>
        </authorList>
    </citation>
    <scope>NUCLEOTIDE SEQUENCE [LARGE SCALE GENOMIC DNA]</scope>
    <source>
        <strain evidence="2 3">DSM 16301</strain>
    </source>
</reference>
<dbReference type="PATRIC" id="fig|1440762.4.peg.2542"/>
<dbReference type="RefSeq" id="WP_046972511.1">
    <property type="nucleotide sequence ID" value="NZ_JPLA01000041.1"/>
</dbReference>
<proteinExistence type="predicted"/>
<name>A0A0G9H528_9GAMM</name>
<evidence type="ECO:0000259" key="1">
    <source>
        <dbReference type="Pfam" id="PF13480"/>
    </source>
</evidence>
<feature type="domain" description="BioF2-like acetyltransferase" evidence="1">
    <location>
        <begin position="158"/>
        <end position="279"/>
    </location>
</feature>
<gene>
    <name evidence="2" type="ORF">Y882_14100</name>
</gene>
<dbReference type="SUPFAM" id="SSF55729">
    <property type="entry name" value="Acyl-CoA N-acyltransferases (Nat)"/>
    <property type="match status" value="1"/>
</dbReference>
<dbReference type="Pfam" id="PF13480">
    <property type="entry name" value="Acetyltransf_6"/>
    <property type="match status" value="1"/>
</dbReference>
<comment type="caution">
    <text evidence="2">The sequence shown here is derived from an EMBL/GenBank/DDBJ whole genome shotgun (WGS) entry which is preliminary data.</text>
</comment>
<dbReference type="InterPro" id="IPR038740">
    <property type="entry name" value="BioF2-like_GNAT_dom"/>
</dbReference>
<organism evidence="2 3">
    <name type="scientific">Dyella japonica DSM 16301</name>
    <dbReference type="NCBI Taxonomy" id="1440762"/>
    <lineage>
        <taxon>Bacteria</taxon>
        <taxon>Pseudomonadati</taxon>
        <taxon>Pseudomonadota</taxon>
        <taxon>Gammaproteobacteria</taxon>
        <taxon>Lysobacterales</taxon>
        <taxon>Rhodanobacteraceae</taxon>
        <taxon>Dyella</taxon>
    </lineage>
</organism>
<sequence>MFSLRPYRAQDAAAWDAVVGRSRNGNFLHRRGYMDYHADRFIDSSLVVERGSEIVAVFPASRRDNVVTSHGGLTYAGLITTHELRADSTLSVFEMLGEHYRQAAVDRLIYKAVPHIFHAYPSEEDLYALQRVGASLKRRDISSVVPLQHAVGFSEARRRAIRRARAMGVEVRRSDDLAGYHALLGEVLRRHEAVPTHSLSELELLCSRFPGQIALHEARQGDVLLAGALVYDFGRTVHTQYLAASEEGRRVDALSLLLGSLVTEAYADRSYLSFGISTEHEGTVLNSGLIAQKESFGARGVVHDIYEWEL</sequence>
<dbReference type="OrthoDB" id="9808687at2"/>
<dbReference type="InterPro" id="IPR016181">
    <property type="entry name" value="Acyl_CoA_acyltransferase"/>
</dbReference>
<dbReference type="Gene3D" id="3.40.630.30">
    <property type="match status" value="1"/>
</dbReference>
<evidence type="ECO:0000313" key="3">
    <source>
        <dbReference type="Proteomes" id="UP000035481"/>
    </source>
</evidence>